<feature type="transmembrane region" description="Helical" evidence="7">
    <location>
        <begin position="263"/>
        <end position="281"/>
    </location>
</feature>
<evidence type="ECO:0000256" key="6">
    <source>
        <dbReference type="ARBA" id="ARBA00023136"/>
    </source>
</evidence>
<keyword evidence="10" id="KW-1185">Reference proteome</keyword>
<dbReference type="GO" id="GO:0015416">
    <property type="term" value="F:ABC-type phosphonate transporter activity"/>
    <property type="evidence" value="ECO:0007669"/>
    <property type="project" value="InterPro"/>
</dbReference>
<keyword evidence="2 7" id="KW-0813">Transport</keyword>
<dbReference type="InterPro" id="IPR000515">
    <property type="entry name" value="MetI-like"/>
</dbReference>
<evidence type="ECO:0000256" key="1">
    <source>
        <dbReference type="ARBA" id="ARBA00004651"/>
    </source>
</evidence>
<keyword evidence="6 7" id="KW-0472">Membrane</keyword>
<feature type="transmembrane region" description="Helical" evidence="7">
    <location>
        <begin position="66"/>
        <end position="86"/>
    </location>
</feature>
<dbReference type="Pfam" id="PF00528">
    <property type="entry name" value="BPD_transp_1"/>
    <property type="match status" value="1"/>
</dbReference>
<dbReference type="SUPFAM" id="SSF161098">
    <property type="entry name" value="MetI-like"/>
    <property type="match status" value="1"/>
</dbReference>
<evidence type="ECO:0000256" key="3">
    <source>
        <dbReference type="ARBA" id="ARBA00022475"/>
    </source>
</evidence>
<evidence type="ECO:0000313" key="9">
    <source>
        <dbReference type="EMBL" id="CRL10297.1"/>
    </source>
</evidence>
<keyword evidence="3" id="KW-1003">Cell membrane</keyword>
<accession>A0A0H5CZ34</accession>
<dbReference type="PANTHER" id="PTHR30043:SF1">
    <property type="entry name" value="ABC TRANSPORT SYSTEM PERMEASE PROTEIN P69"/>
    <property type="match status" value="1"/>
</dbReference>
<dbReference type="PROSITE" id="PS50928">
    <property type="entry name" value="ABC_TM1"/>
    <property type="match status" value="1"/>
</dbReference>
<feature type="transmembrane region" description="Helical" evidence="7">
    <location>
        <begin position="293"/>
        <end position="311"/>
    </location>
</feature>
<protein>
    <submittedName>
        <fullName evidence="9">Phosphate-import permease protein PhnE</fullName>
    </submittedName>
</protein>
<evidence type="ECO:0000256" key="4">
    <source>
        <dbReference type="ARBA" id="ARBA00022692"/>
    </source>
</evidence>
<dbReference type="InterPro" id="IPR035906">
    <property type="entry name" value="MetI-like_sf"/>
</dbReference>
<dbReference type="Gene3D" id="1.10.3720.10">
    <property type="entry name" value="MetI-like"/>
    <property type="match status" value="1"/>
</dbReference>
<evidence type="ECO:0000259" key="8">
    <source>
        <dbReference type="PROSITE" id="PS50928"/>
    </source>
</evidence>
<organism evidence="9 10">
    <name type="scientific">Phaeobacter italicus</name>
    <dbReference type="NCBI Taxonomy" id="481446"/>
    <lineage>
        <taxon>Bacteria</taxon>
        <taxon>Pseudomonadati</taxon>
        <taxon>Pseudomonadota</taxon>
        <taxon>Alphaproteobacteria</taxon>
        <taxon>Rhodobacterales</taxon>
        <taxon>Roseobacteraceae</taxon>
        <taxon>Phaeobacter</taxon>
    </lineage>
</organism>
<dbReference type="InterPro" id="IPR005769">
    <property type="entry name" value="PhnE/PtxC"/>
</dbReference>
<comment type="similarity">
    <text evidence="7">Belongs to the binding-protein-dependent transport system permease family.</text>
</comment>
<comment type="subcellular location">
    <subcellularLocation>
        <location evidence="1 7">Cell membrane</location>
        <topology evidence="1 7">Multi-pass membrane protein</topology>
    </subcellularLocation>
</comment>
<keyword evidence="4 7" id="KW-0812">Transmembrane</keyword>
<dbReference type="PANTHER" id="PTHR30043">
    <property type="entry name" value="PHOSPHONATES TRANSPORT SYSTEM PERMEASE PROTEIN"/>
    <property type="match status" value="1"/>
</dbReference>
<proteinExistence type="inferred from homology"/>
<keyword evidence="5 7" id="KW-1133">Transmembrane helix</keyword>
<dbReference type="NCBIfam" id="TIGR01097">
    <property type="entry name" value="PhnE"/>
    <property type="match status" value="1"/>
</dbReference>
<gene>
    <name evidence="9" type="primary">phnE_2</name>
    <name evidence="9" type="ORF">NIT7321_01141</name>
</gene>
<dbReference type="Proteomes" id="UP000043764">
    <property type="component" value="Unassembled WGS sequence"/>
</dbReference>
<evidence type="ECO:0000256" key="2">
    <source>
        <dbReference type="ARBA" id="ARBA00022448"/>
    </source>
</evidence>
<dbReference type="AlphaFoldDB" id="A0A0H5CZ34"/>
<feature type="transmembrane region" description="Helical" evidence="7">
    <location>
        <begin position="134"/>
        <end position="154"/>
    </location>
</feature>
<dbReference type="STRING" id="481446.NIT7645_02493"/>
<reference evidence="10" key="1">
    <citation type="submission" date="2015-05" db="EMBL/GenBank/DDBJ databases">
        <authorList>
            <person name="Rodrigo-Torres Lidia"/>
            <person name="Arahal R.David."/>
        </authorList>
    </citation>
    <scope>NUCLEOTIDE SEQUENCE [LARGE SCALE GENOMIC DNA]</scope>
    <source>
        <strain evidence="10">CECT 7321</strain>
    </source>
</reference>
<evidence type="ECO:0000313" key="10">
    <source>
        <dbReference type="Proteomes" id="UP000043764"/>
    </source>
</evidence>
<dbReference type="EMBL" id="CVRL01000013">
    <property type="protein sequence ID" value="CRL10297.1"/>
    <property type="molecule type" value="Genomic_DNA"/>
</dbReference>
<evidence type="ECO:0000256" key="5">
    <source>
        <dbReference type="ARBA" id="ARBA00022989"/>
    </source>
</evidence>
<sequence length="328" mass="34969">MPDPAIFRQISSKPQVHLTAFAQILPVRADMSSTTQVSLMTDVSAEAPNVADIRADYAALIQRKRLYGGALLAVFVAMMVAGFRVADDRNAGSFSDGFTRIFDYPGEVLSEATEKAAQLPGHVMTFFPALVETLNIAAAATLLGAIAGTVLSLLATRGLARWPSLIPLFRRVLDICRAIPEIVIALVLIFLLGGGPVPAMIAIAIHTAGALGKLFSEVNENASLKPVEGLSSVGASWAQRMVLGVFPQVGPNYVSYALLRFEINIRASAILGFVGAGGIGYELRNAMSWGQGRYDEAAAIFLLLFLTIVLVDQLSGKLRDRLTHGAQS</sequence>
<dbReference type="CDD" id="cd06261">
    <property type="entry name" value="TM_PBP2"/>
    <property type="match status" value="1"/>
</dbReference>
<feature type="domain" description="ABC transmembrane type-1" evidence="8">
    <location>
        <begin position="130"/>
        <end position="315"/>
    </location>
</feature>
<dbReference type="GO" id="GO:0005886">
    <property type="term" value="C:plasma membrane"/>
    <property type="evidence" value="ECO:0007669"/>
    <property type="project" value="UniProtKB-SubCell"/>
</dbReference>
<evidence type="ECO:0000256" key="7">
    <source>
        <dbReference type="RuleBase" id="RU363032"/>
    </source>
</evidence>
<name>A0A0H5CZ34_9RHOB</name>